<feature type="transmembrane region" description="Helical" evidence="1">
    <location>
        <begin position="34"/>
        <end position="56"/>
    </location>
</feature>
<keyword evidence="1" id="KW-1133">Transmembrane helix</keyword>
<evidence type="ECO:0000313" key="3">
    <source>
        <dbReference type="Proteomes" id="UP000259636"/>
    </source>
</evidence>
<dbReference type="Proteomes" id="UP000259636">
    <property type="component" value="Chromosome"/>
</dbReference>
<dbReference type="EMBL" id="CP031742">
    <property type="protein sequence ID" value="AXQ53599.1"/>
    <property type="molecule type" value="Genomic_DNA"/>
</dbReference>
<reference evidence="2 3" key="1">
    <citation type="submission" date="2018-08" db="EMBL/GenBank/DDBJ databases">
        <authorList>
            <person name="Ferrada E.E."/>
            <person name="Latorre B.A."/>
        </authorList>
    </citation>
    <scope>NUCLEOTIDE SEQUENCE [LARGE SCALE GENOMIC DNA]</scope>
    <source>
        <strain evidence="2 3">VK-A60T</strain>
    </source>
</reference>
<organism evidence="2 3">
    <name type="scientific">Streptomyces koyangensis</name>
    <dbReference type="NCBI Taxonomy" id="188770"/>
    <lineage>
        <taxon>Bacteria</taxon>
        <taxon>Bacillati</taxon>
        <taxon>Actinomycetota</taxon>
        <taxon>Actinomycetes</taxon>
        <taxon>Kitasatosporales</taxon>
        <taxon>Streptomycetaceae</taxon>
        <taxon>Streptomyces</taxon>
        <taxon>Streptomyces aurantiacus group</taxon>
    </lineage>
</organism>
<evidence type="ECO:0000313" key="2">
    <source>
        <dbReference type="EMBL" id="AXQ53599.1"/>
    </source>
</evidence>
<sequence length="79" mass="7613">MPLRGRALTPALAGLTAGQGLGFAAAGAVAEFLAPHFVVAGAGVLGLAVLVLRAGAAVRSPVRAASGNPAARFPNALTP</sequence>
<dbReference type="AlphaFoldDB" id="A0A385D6A4"/>
<dbReference type="RefSeq" id="WP_117348594.1">
    <property type="nucleotide sequence ID" value="NZ_CP031742.1"/>
</dbReference>
<evidence type="ECO:0000256" key="1">
    <source>
        <dbReference type="SAM" id="Phobius"/>
    </source>
</evidence>
<keyword evidence="1" id="KW-0472">Membrane</keyword>
<keyword evidence="1" id="KW-0812">Transmembrane</keyword>
<dbReference type="KEGG" id="sky:D0C37_02515"/>
<proteinExistence type="predicted"/>
<name>A0A385D6A4_9ACTN</name>
<evidence type="ECO:0008006" key="4">
    <source>
        <dbReference type="Google" id="ProtNLM"/>
    </source>
</evidence>
<accession>A0A385D6A4</accession>
<gene>
    <name evidence="2" type="ORF">D0C37_02515</name>
</gene>
<dbReference type="GeneID" id="300113102"/>
<protein>
    <recommendedName>
        <fullName evidence="4">MFS transporter</fullName>
    </recommendedName>
</protein>